<evidence type="ECO:0000256" key="1">
    <source>
        <dbReference type="SAM" id="SignalP"/>
    </source>
</evidence>
<dbReference type="InterPro" id="IPR024079">
    <property type="entry name" value="MetalloPept_cat_dom_sf"/>
</dbReference>
<dbReference type="Proteomes" id="UP000316714">
    <property type="component" value="Unassembled WGS sequence"/>
</dbReference>
<evidence type="ECO:0000313" key="2">
    <source>
        <dbReference type="EMBL" id="TWT35884.1"/>
    </source>
</evidence>
<evidence type="ECO:0000313" key="3">
    <source>
        <dbReference type="Proteomes" id="UP000316714"/>
    </source>
</evidence>
<protein>
    <submittedName>
        <fullName evidence="2">Uncharacterized protein</fullName>
    </submittedName>
</protein>
<dbReference type="SUPFAM" id="SSF55486">
    <property type="entry name" value="Metalloproteases ('zincins'), catalytic domain"/>
    <property type="match status" value="1"/>
</dbReference>
<comment type="caution">
    <text evidence="2">The sequence shown here is derived from an EMBL/GenBank/DDBJ whole genome shotgun (WGS) entry which is preliminary data.</text>
</comment>
<keyword evidence="3" id="KW-1185">Reference proteome</keyword>
<dbReference type="AlphaFoldDB" id="A0A5C5VB81"/>
<keyword evidence="1" id="KW-0732">Signal</keyword>
<reference evidence="2 3" key="1">
    <citation type="submission" date="2019-02" db="EMBL/GenBank/DDBJ databases">
        <title>Deep-cultivation of Planctomycetes and their phenomic and genomic characterization uncovers novel biology.</title>
        <authorList>
            <person name="Wiegand S."/>
            <person name="Jogler M."/>
            <person name="Boedeker C."/>
            <person name="Pinto D."/>
            <person name="Vollmers J."/>
            <person name="Rivas-Marin E."/>
            <person name="Kohn T."/>
            <person name="Peeters S.H."/>
            <person name="Heuer A."/>
            <person name="Rast P."/>
            <person name="Oberbeckmann S."/>
            <person name="Bunk B."/>
            <person name="Jeske O."/>
            <person name="Meyerdierks A."/>
            <person name="Storesund J.E."/>
            <person name="Kallscheuer N."/>
            <person name="Luecker S."/>
            <person name="Lage O.M."/>
            <person name="Pohl T."/>
            <person name="Merkel B.J."/>
            <person name="Hornburger P."/>
            <person name="Mueller R.-W."/>
            <person name="Bruemmer F."/>
            <person name="Labrenz M."/>
            <person name="Spormann A.M."/>
            <person name="Op Den Camp H."/>
            <person name="Overmann J."/>
            <person name="Amann R."/>
            <person name="Jetten M.S.M."/>
            <person name="Mascher T."/>
            <person name="Medema M.H."/>
            <person name="Devos D.P."/>
            <person name="Kaster A.-K."/>
            <person name="Ovreas L."/>
            <person name="Rohde M."/>
            <person name="Galperin M.Y."/>
            <person name="Jogler C."/>
        </authorList>
    </citation>
    <scope>NUCLEOTIDE SEQUENCE [LARGE SCALE GENOMIC DNA]</scope>
    <source>
        <strain evidence="2 3">KOR34</strain>
    </source>
</reference>
<feature type="chain" id="PRO_5022808327" evidence="1">
    <location>
        <begin position="26"/>
        <end position="527"/>
    </location>
</feature>
<gene>
    <name evidence="2" type="ORF">KOR34_07810</name>
</gene>
<sequence length="527" mass="59031" precursor="true">MRADTRSKLLAIVALSLVTPAALPAAESEVAIVSPPPESFFEIVRERDREPAREFYAKYASAGGLPVVAAEEVADEALTRTVEIVEHMLAGRPDVLQKMVENQMYLIIIGKNQVYTDMPENRHVRNKEYMNERVRGTGGKPTSFGEENLLCLALDRYDDESIAVHEFCHTIDGTLRSLDSEWRDRVRSVYRSVLDQGKYQGAYAGSNPGEYWAEIAQSYFDCNRVNNWNHGPVGTREDLRAYDPEGYQLVHTTFNLTPENDWRYTYLQKHPVVIDPPEKFDINPYYTKFSWAREFTVLGRQAPDAALLKANDTIRKLFAYRHDILKALITDDVRLVVLGAGETLSDLPEWPLLEQAGLLPDARQAKYSPDAKLVVVPAEQVAVDPASLDASGNPVIALMMDAAYQITASRPVDPDWENRGRDVQQYELNVERLDERFGKKVSETRSAAVADGKWSGTPAAGSDADYFIAGVLAYFDAGGAALTPTGARQPILDRAALRDYDPGLYELVHETMAYEGRQDWKFQAGQQ</sequence>
<organism evidence="2 3">
    <name type="scientific">Posidoniimonas corsicana</name>
    <dbReference type="NCBI Taxonomy" id="1938618"/>
    <lineage>
        <taxon>Bacteria</taxon>
        <taxon>Pseudomonadati</taxon>
        <taxon>Planctomycetota</taxon>
        <taxon>Planctomycetia</taxon>
        <taxon>Pirellulales</taxon>
        <taxon>Lacipirellulaceae</taxon>
        <taxon>Posidoniimonas</taxon>
    </lineage>
</organism>
<name>A0A5C5VB81_9BACT</name>
<dbReference type="EMBL" id="SIHJ01000001">
    <property type="protein sequence ID" value="TWT35884.1"/>
    <property type="molecule type" value="Genomic_DNA"/>
</dbReference>
<proteinExistence type="predicted"/>
<accession>A0A5C5VB81</accession>
<dbReference type="RefSeq" id="WP_146562367.1">
    <property type="nucleotide sequence ID" value="NZ_SIHJ01000001.1"/>
</dbReference>
<dbReference type="OrthoDB" id="235862at2"/>
<dbReference type="GO" id="GO:0008237">
    <property type="term" value="F:metallopeptidase activity"/>
    <property type="evidence" value="ECO:0007669"/>
    <property type="project" value="InterPro"/>
</dbReference>
<feature type="signal peptide" evidence="1">
    <location>
        <begin position="1"/>
        <end position="25"/>
    </location>
</feature>
<dbReference type="Gene3D" id="3.40.390.10">
    <property type="entry name" value="Collagenase (Catalytic Domain)"/>
    <property type="match status" value="1"/>
</dbReference>